<dbReference type="AlphaFoldDB" id="A0A411YEI7"/>
<evidence type="ECO:0000313" key="2">
    <source>
        <dbReference type="EMBL" id="QBI19611.1"/>
    </source>
</evidence>
<accession>A0A411YEI7</accession>
<name>A0A411YEI7_9ACTN</name>
<gene>
    <name evidence="2" type="ORF">ER308_08650</name>
</gene>
<dbReference type="Proteomes" id="UP000291469">
    <property type="component" value="Chromosome"/>
</dbReference>
<dbReference type="OrthoDB" id="1551077at2"/>
<dbReference type="KEGG" id="erz:ER308_08650"/>
<dbReference type="Pfam" id="PF14534">
    <property type="entry name" value="DUF4440"/>
    <property type="match status" value="1"/>
</dbReference>
<dbReference type="InterPro" id="IPR027843">
    <property type="entry name" value="DUF4440"/>
</dbReference>
<dbReference type="Gene3D" id="3.10.450.50">
    <property type="match status" value="1"/>
</dbReference>
<reference evidence="2 3" key="1">
    <citation type="submission" date="2019-01" db="EMBL/GenBank/DDBJ databases">
        <title>Egibacter rhizosphaerae EGI 80759T.</title>
        <authorList>
            <person name="Chen D.-D."/>
            <person name="Tian Y."/>
            <person name="Jiao J.-Y."/>
            <person name="Zhang X.-T."/>
            <person name="Zhang Y.-G."/>
            <person name="Zhang Y."/>
            <person name="Xiao M."/>
            <person name="Shu W.-S."/>
            <person name="Li W.-J."/>
        </authorList>
    </citation>
    <scope>NUCLEOTIDE SEQUENCE [LARGE SCALE GENOMIC DNA]</scope>
    <source>
        <strain evidence="2 3">EGI 80759</strain>
    </source>
</reference>
<dbReference type="InterPro" id="IPR032710">
    <property type="entry name" value="NTF2-like_dom_sf"/>
</dbReference>
<feature type="domain" description="DUF4440" evidence="1">
    <location>
        <begin position="11"/>
        <end position="125"/>
    </location>
</feature>
<dbReference type="EMBL" id="CP036402">
    <property type="protein sequence ID" value="QBI19611.1"/>
    <property type="molecule type" value="Genomic_DNA"/>
</dbReference>
<dbReference type="RefSeq" id="WP_131154608.1">
    <property type="nucleotide sequence ID" value="NZ_CP036402.1"/>
</dbReference>
<organism evidence="2 3">
    <name type="scientific">Egibacter rhizosphaerae</name>
    <dbReference type="NCBI Taxonomy" id="1670831"/>
    <lineage>
        <taxon>Bacteria</taxon>
        <taxon>Bacillati</taxon>
        <taxon>Actinomycetota</taxon>
        <taxon>Nitriliruptoria</taxon>
        <taxon>Egibacterales</taxon>
        <taxon>Egibacteraceae</taxon>
        <taxon>Egibacter</taxon>
    </lineage>
</organism>
<evidence type="ECO:0000259" key="1">
    <source>
        <dbReference type="Pfam" id="PF14534"/>
    </source>
</evidence>
<proteinExistence type="predicted"/>
<sequence length="151" mass="16655">MTASAQDRQQITAIIEQYRRGFATMDAETLKSIWDRDYRNLIYIAQEAAGPILGWAVIEQYYENVTGFLGSVSTMTIADVSVDVLGDTAYAFCTFHFEGELEGESHIADGRNTFILRRKGGGWKVIHYHESLPGPVTMTDGGGADSQRPAA</sequence>
<dbReference type="SUPFAM" id="SSF54427">
    <property type="entry name" value="NTF2-like"/>
    <property type="match status" value="1"/>
</dbReference>
<keyword evidence="3" id="KW-1185">Reference proteome</keyword>
<protein>
    <submittedName>
        <fullName evidence="2">DUF4440 domain-containing protein</fullName>
    </submittedName>
</protein>
<evidence type="ECO:0000313" key="3">
    <source>
        <dbReference type="Proteomes" id="UP000291469"/>
    </source>
</evidence>